<dbReference type="InterPro" id="IPR023214">
    <property type="entry name" value="HAD_sf"/>
</dbReference>
<sequence>MDSETQYSGGTSTVSKKFDGYVILSDLDGTLLDKNKNVSDENKRAIEYFIENGGKFSIATGRAIEASEQYIKDVKLDLPTIVYNGGMIYDYNEKKVIRENLINDKQKQLLSAIKRDYPNIGIEIYCGRKVYVYNDSGMSNRPATSMLDVIYDMPSDLLQINWNKVILIGKIEEINDLEKNFRSQYGIEAIRSANFCCEILPVNTSKGQALRDLIEIYNLDKHKVIAVGDNMNDAELLEAATIAFCPENASKEVKEYADYITVDNENHVVYHIVKWIEENGNV</sequence>
<name>U5MTG5_CLOSA</name>
<dbReference type="KEGG" id="csb:CLSA_c17530"/>
<dbReference type="PANTHER" id="PTHR10000">
    <property type="entry name" value="PHOSPHOSERINE PHOSPHATASE"/>
    <property type="match status" value="1"/>
</dbReference>
<dbReference type="SFLD" id="SFLDG01140">
    <property type="entry name" value="C2.B:_Phosphomannomutase_and_P"/>
    <property type="match status" value="1"/>
</dbReference>
<dbReference type="AlphaFoldDB" id="U5MTG5"/>
<proteinExistence type="predicted"/>
<organism evidence="1 2">
    <name type="scientific">Clostridium saccharobutylicum DSM 13864</name>
    <dbReference type="NCBI Taxonomy" id="1345695"/>
    <lineage>
        <taxon>Bacteria</taxon>
        <taxon>Bacillati</taxon>
        <taxon>Bacillota</taxon>
        <taxon>Clostridia</taxon>
        <taxon>Eubacteriales</taxon>
        <taxon>Clostridiaceae</taxon>
        <taxon>Clostridium</taxon>
    </lineage>
</organism>
<dbReference type="Gene3D" id="3.30.1240.10">
    <property type="match status" value="1"/>
</dbReference>
<dbReference type="GO" id="GO:0005829">
    <property type="term" value="C:cytosol"/>
    <property type="evidence" value="ECO:0007669"/>
    <property type="project" value="TreeGrafter"/>
</dbReference>
<keyword evidence="2" id="KW-1185">Reference proteome</keyword>
<keyword evidence="1" id="KW-0378">Hydrolase</keyword>
<dbReference type="InterPro" id="IPR006379">
    <property type="entry name" value="HAD-SF_hydro_IIB"/>
</dbReference>
<dbReference type="InterPro" id="IPR036412">
    <property type="entry name" value="HAD-like_sf"/>
</dbReference>
<dbReference type="GO" id="GO:0016791">
    <property type="term" value="F:phosphatase activity"/>
    <property type="evidence" value="ECO:0007669"/>
    <property type="project" value="TreeGrafter"/>
</dbReference>
<dbReference type="NCBIfam" id="TIGR01484">
    <property type="entry name" value="HAD-SF-IIB"/>
    <property type="match status" value="1"/>
</dbReference>
<dbReference type="PANTHER" id="PTHR10000:SF8">
    <property type="entry name" value="HAD SUPERFAMILY HYDROLASE-LIKE, TYPE 3"/>
    <property type="match status" value="1"/>
</dbReference>
<evidence type="ECO:0000313" key="1">
    <source>
        <dbReference type="EMBL" id="AGX42747.1"/>
    </source>
</evidence>
<dbReference type="GO" id="GO:0000287">
    <property type="term" value="F:magnesium ion binding"/>
    <property type="evidence" value="ECO:0007669"/>
    <property type="project" value="TreeGrafter"/>
</dbReference>
<gene>
    <name evidence="1" type="ORF">CLSA_c17530</name>
</gene>
<protein>
    <submittedName>
        <fullName evidence="1">Cof-like hydrolase</fullName>
    </submittedName>
</protein>
<dbReference type="Gene3D" id="3.40.50.1000">
    <property type="entry name" value="HAD superfamily/HAD-like"/>
    <property type="match status" value="1"/>
</dbReference>
<reference evidence="1 2" key="1">
    <citation type="journal article" date="2013" name="Genome Announc.">
        <title>Complete Genome Sequence of the Solvent Producer Clostridium saccharobutylicum NCP262 (DSM 13864).</title>
        <authorList>
            <person name="Poehlein A."/>
            <person name="Hartwich K."/>
            <person name="Krabben P."/>
            <person name="Ehrenreich A."/>
            <person name="Liebl W."/>
            <person name="Durre P."/>
            <person name="Gottschalk G."/>
            <person name="Daniel R."/>
        </authorList>
    </citation>
    <scope>NUCLEOTIDE SEQUENCE [LARGE SCALE GENOMIC DNA]</scope>
    <source>
        <strain evidence="1">DSM 13864</strain>
    </source>
</reference>
<dbReference type="CDD" id="cd07516">
    <property type="entry name" value="HAD_Pase"/>
    <property type="match status" value="1"/>
</dbReference>
<dbReference type="Proteomes" id="UP000017118">
    <property type="component" value="Chromosome"/>
</dbReference>
<dbReference type="NCBIfam" id="TIGR00099">
    <property type="entry name" value="Cof-subfamily"/>
    <property type="match status" value="1"/>
</dbReference>
<dbReference type="eggNOG" id="COG0561">
    <property type="taxonomic scope" value="Bacteria"/>
</dbReference>
<dbReference type="SFLD" id="SFLDS00003">
    <property type="entry name" value="Haloacid_Dehalogenase"/>
    <property type="match status" value="1"/>
</dbReference>
<evidence type="ECO:0000313" key="2">
    <source>
        <dbReference type="Proteomes" id="UP000017118"/>
    </source>
</evidence>
<dbReference type="Pfam" id="PF08282">
    <property type="entry name" value="Hydrolase_3"/>
    <property type="match status" value="1"/>
</dbReference>
<dbReference type="SUPFAM" id="SSF56784">
    <property type="entry name" value="HAD-like"/>
    <property type="match status" value="1"/>
</dbReference>
<dbReference type="PATRIC" id="fig|1345695.3.peg.1714"/>
<dbReference type="EMBL" id="CP006721">
    <property type="protein sequence ID" value="AGX42747.1"/>
    <property type="molecule type" value="Genomic_DNA"/>
</dbReference>
<accession>U5MTG5</accession>
<dbReference type="InterPro" id="IPR000150">
    <property type="entry name" value="Cof"/>
</dbReference>
<dbReference type="HOGENOM" id="CLU_044146_0_3_9"/>